<evidence type="ECO:0000256" key="1">
    <source>
        <dbReference type="ARBA" id="ARBA00003343"/>
    </source>
</evidence>
<evidence type="ECO:0000313" key="8">
    <source>
        <dbReference type="Proteomes" id="UP001231518"/>
    </source>
</evidence>
<evidence type="ECO:0000256" key="5">
    <source>
        <dbReference type="ARBA" id="ARBA00023027"/>
    </source>
</evidence>
<comment type="catalytic activity">
    <reaction evidence="6">
        <text>2'-phospho-[ligated tRNA] + NAD(+) = mature tRNA + ADP-alpha-D-ribose 1'',2''-cyclic phosphate + nicotinamide</text>
        <dbReference type="Rhea" id="RHEA:23324"/>
        <dbReference type="Rhea" id="RHEA-COMP:11106"/>
        <dbReference type="Rhea" id="RHEA-COMP:11107"/>
        <dbReference type="ChEBI" id="CHEBI:17154"/>
        <dbReference type="ChEBI" id="CHEBI:57540"/>
        <dbReference type="ChEBI" id="CHEBI:76596"/>
        <dbReference type="ChEBI" id="CHEBI:82883"/>
        <dbReference type="ChEBI" id="CHEBI:85027"/>
        <dbReference type="EC" id="2.7.1.160"/>
    </reaction>
</comment>
<comment type="similarity">
    <text evidence="2">Belongs to the KptA/TPT1 family.</text>
</comment>
<keyword evidence="4" id="KW-0808">Transferase</keyword>
<dbReference type="PANTHER" id="PTHR12684">
    <property type="entry name" value="PUTATIVE PHOSPHOTRANSFERASE"/>
    <property type="match status" value="1"/>
</dbReference>
<name>A0AAD8DSQ0_MYTSE</name>
<gene>
    <name evidence="7" type="ORF">PYW07_012491</name>
</gene>
<dbReference type="InterPro" id="IPR002745">
    <property type="entry name" value="Ptrans_KptA/Tpt1"/>
</dbReference>
<dbReference type="Gene3D" id="3.20.170.30">
    <property type="match status" value="1"/>
</dbReference>
<sequence>MRRASKHPVLRNNKDKQLSKSLSWLLRHGAVREGFKLSPEGYLDVNAILLHKTFRGKYNTSDIERVVSSNDKQRFKLRRNPSTNCLEIKANQGHTITEVSDTELIPITEPKYNTVIHGTYLKCWPQIKNEGLSRMKRKHIHLARGTLKDASVISGLRRGAEVHIYIDLAGALADAIKFYESENGVILTSGNEKGYLEPKYFAKAVNIHTGERLYP</sequence>
<dbReference type="GO" id="GO:0000215">
    <property type="term" value="F:tRNA 2'-phosphotransferase activity"/>
    <property type="evidence" value="ECO:0007669"/>
    <property type="project" value="UniProtKB-EC"/>
</dbReference>
<organism evidence="7 8">
    <name type="scientific">Mythimna separata</name>
    <name type="common">Oriental armyworm</name>
    <name type="synonym">Pseudaletia separata</name>
    <dbReference type="NCBI Taxonomy" id="271217"/>
    <lineage>
        <taxon>Eukaryota</taxon>
        <taxon>Metazoa</taxon>
        <taxon>Ecdysozoa</taxon>
        <taxon>Arthropoda</taxon>
        <taxon>Hexapoda</taxon>
        <taxon>Insecta</taxon>
        <taxon>Pterygota</taxon>
        <taxon>Neoptera</taxon>
        <taxon>Endopterygota</taxon>
        <taxon>Lepidoptera</taxon>
        <taxon>Glossata</taxon>
        <taxon>Ditrysia</taxon>
        <taxon>Noctuoidea</taxon>
        <taxon>Noctuidae</taxon>
        <taxon>Noctuinae</taxon>
        <taxon>Hadenini</taxon>
        <taxon>Mythimna</taxon>
    </lineage>
</organism>
<dbReference type="Pfam" id="PF01885">
    <property type="entry name" value="PTS_2-RNA"/>
    <property type="match status" value="1"/>
</dbReference>
<comment type="function">
    <text evidence="1">Catalyzes the last step of tRNA splicing, the transfer of the splice junction 2'-phosphate from ligated tRNA to NAD to produce ADP-ribose 1''-2'' cyclic phosphate.</text>
</comment>
<evidence type="ECO:0000256" key="4">
    <source>
        <dbReference type="ARBA" id="ARBA00022679"/>
    </source>
</evidence>
<proteinExistence type="inferred from homology"/>
<evidence type="ECO:0000256" key="3">
    <source>
        <dbReference type="ARBA" id="ARBA00012007"/>
    </source>
</evidence>
<dbReference type="AlphaFoldDB" id="A0AAD8DSQ0"/>
<dbReference type="SUPFAM" id="SSF56399">
    <property type="entry name" value="ADP-ribosylation"/>
    <property type="match status" value="1"/>
</dbReference>
<dbReference type="Gene3D" id="1.10.10.970">
    <property type="entry name" value="RNA 2'-phosphotransferase, Tpt1/KptA family, N-terminal domain"/>
    <property type="match status" value="1"/>
</dbReference>
<dbReference type="InterPro" id="IPR042081">
    <property type="entry name" value="RNA_2'-PTrans_C"/>
</dbReference>
<comment type="caution">
    <text evidence="7">The sequence shown here is derived from an EMBL/GenBank/DDBJ whole genome shotgun (WGS) entry which is preliminary data.</text>
</comment>
<accession>A0AAD8DSQ0</accession>
<dbReference type="Proteomes" id="UP001231518">
    <property type="component" value="Chromosome 3"/>
</dbReference>
<protein>
    <recommendedName>
        <fullName evidence="3">2'-phosphotransferase</fullName>
        <ecNumber evidence="3">2.7.1.160</ecNumber>
    </recommendedName>
</protein>
<evidence type="ECO:0000256" key="6">
    <source>
        <dbReference type="ARBA" id="ARBA00047949"/>
    </source>
</evidence>
<reference evidence="7" key="1">
    <citation type="submission" date="2023-03" db="EMBL/GenBank/DDBJ databases">
        <title>Chromosome-level genomes of two armyworms, Mythimna separata and Mythimna loreyi, provide insights into the biosynthesis and reception of sex pheromones.</title>
        <authorList>
            <person name="Zhao H."/>
        </authorList>
    </citation>
    <scope>NUCLEOTIDE SEQUENCE</scope>
    <source>
        <strain evidence="7">BeijingLab</strain>
        <tissue evidence="7">Pupa</tissue>
    </source>
</reference>
<dbReference type="EMBL" id="JARGEI010000014">
    <property type="protein sequence ID" value="KAJ8720448.1"/>
    <property type="molecule type" value="Genomic_DNA"/>
</dbReference>
<evidence type="ECO:0000256" key="2">
    <source>
        <dbReference type="ARBA" id="ARBA00009836"/>
    </source>
</evidence>
<dbReference type="InterPro" id="IPR042080">
    <property type="entry name" value="RNA_2'-PTrans_N"/>
</dbReference>
<evidence type="ECO:0000313" key="7">
    <source>
        <dbReference type="EMBL" id="KAJ8720448.1"/>
    </source>
</evidence>
<dbReference type="GO" id="GO:0006388">
    <property type="term" value="P:tRNA splicing, via endonucleolytic cleavage and ligation"/>
    <property type="evidence" value="ECO:0007669"/>
    <property type="project" value="TreeGrafter"/>
</dbReference>
<dbReference type="EC" id="2.7.1.160" evidence="3"/>
<keyword evidence="5" id="KW-0520">NAD</keyword>
<dbReference type="PANTHER" id="PTHR12684:SF2">
    <property type="entry name" value="TRNA 2'-PHOSPHOTRANSFERASE 1"/>
    <property type="match status" value="1"/>
</dbReference>
<keyword evidence="8" id="KW-1185">Reference proteome</keyword>